<dbReference type="OrthoDB" id="16290at2759"/>
<evidence type="ECO:0000313" key="7">
    <source>
        <dbReference type="EMBL" id="TFK03802.1"/>
    </source>
</evidence>
<gene>
    <name evidence="7" type="ORF">DR999_PMT13832</name>
</gene>
<protein>
    <recommendedName>
        <fullName evidence="6">Mitochondrial nucleoid factor 1</fullName>
    </recommendedName>
    <alternativeName>
        <fullName evidence="5">Mitochondrial protein M19</fullName>
    </alternativeName>
</protein>
<evidence type="ECO:0000256" key="2">
    <source>
        <dbReference type="ARBA" id="ARBA00022946"/>
    </source>
</evidence>
<dbReference type="EMBL" id="QXTE01000152">
    <property type="protein sequence ID" value="TFK03802.1"/>
    <property type="molecule type" value="Genomic_DNA"/>
</dbReference>
<comment type="subcellular location">
    <subcellularLocation>
        <location evidence="1">Mitochondrion matrix</location>
        <location evidence="1">Mitochondrion nucleoid</location>
    </subcellularLocation>
</comment>
<evidence type="ECO:0000256" key="5">
    <source>
        <dbReference type="ARBA" id="ARBA00031206"/>
    </source>
</evidence>
<keyword evidence="4" id="KW-1135">Mitochondrion nucleoid</keyword>
<sequence>MAATRYWRFLKLCEDWPVEETKQGRDLGAFLRQRVAQAFREGESTQERRQTHKRAQAFLFMALKSQWDNPIGRQEKRSRLMLIPL</sequence>
<reference evidence="7 8" key="2">
    <citation type="submission" date="2019-04" db="EMBL/GenBank/DDBJ databases">
        <title>The genome sequence of big-headed turtle.</title>
        <authorList>
            <person name="Gong S."/>
        </authorList>
    </citation>
    <scope>NUCLEOTIDE SEQUENCE [LARGE SCALE GENOMIC DNA]</scope>
    <source>
        <strain evidence="7">DO16091913</strain>
        <tissue evidence="7">Muscle</tissue>
    </source>
</reference>
<organism evidence="7 8">
    <name type="scientific">Platysternon megacephalum</name>
    <name type="common">big-headed turtle</name>
    <dbReference type="NCBI Taxonomy" id="55544"/>
    <lineage>
        <taxon>Eukaryota</taxon>
        <taxon>Metazoa</taxon>
        <taxon>Chordata</taxon>
        <taxon>Craniata</taxon>
        <taxon>Vertebrata</taxon>
        <taxon>Euteleostomi</taxon>
        <taxon>Archelosauria</taxon>
        <taxon>Testudinata</taxon>
        <taxon>Testudines</taxon>
        <taxon>Cryptodira</taxon>
        <taxon>Durocryptodira</taxon>
        <taxon>Testudinoidea</taxon>
        <taxon>Platysternidae</taxon>
        <taxon>Platysternon</taxon>
    </lineage>
</organism>
<accession>A0A4D9E797</accession>
<dbReference type="GO" id="GO:0034551">
    <property type="term" value="P:mitochondrial respiratory chain complex III assembly"/>
    <property type="evidence" value="ECO:0007669"/>
    <property type="project" value="TreeGrafter"/>
</dbReference>
<evidence type="ECO:0000256" key="6">
    <source>
        <dbReference type="ARBA" id="ARBA00032983"/>
    </source>
</evidence>
<keyword evidence="8" id="KW-1185">Reference proteome</keyword>
<evidence type="ECO:0000256" key="3">
    <source>
        <dbReference type="ARBA" id="ARBA00023128"/>
    </source>
</evidence>
<evidence type="ECO:0000256" key="4">
    <source>
        <dbReference type="ARBA" id="ARBA00023271"/>
    </source>
</evidence>
<keyword evidence="3" id="KW-0496">Mitochondrion</keyword>
<evidence type="ECO:0000256" key="1">
    <source>
        <dbReference type="ARBA" id="ARBA00004436"/>
    </source>
</evidence>
<proteinExistence type="predicted"/>
<dbReference type="AlphaFoldDB" id="A0A4D9E797"/>
<name>A0A4D9E797_9SAUR</name>
<dbReference type="PANTHER" id="PTHR34260:SF1">
    <property type="entry name" value="UBIQUINOL-CYTOCHROME-C REDUCTASE COMPLEX ASSEMBLY FACTOR 2"/>
    <property type="match status" value="1"/>
</dbReference>
<dbReference type="PANTHER" id="PTHR34260">
    <property type="entry name" value="UBIQUINOL-CYTOCHROME-C REDUCTASE COMPLEX ASSEMBLY FACTOR 2"/>
    <property type="match status" value="1"/>
</dbReference>
<dbReference type="InterPro" id="IPR037698">
    <property type="entry name" value="UQCC2"/>
</dbReference>
<dbReference type="Pfam" id="PF20180">
    <property type="entry name" value="UQCC2_CBP6"/>
    <property type="match status" value="1"/>
</dbReference>
<dbReference type="Proteomes" id="UP000297703">
    <property type="component" value="Unassembled WGS sequence"/>
</dbReference>
<evidence type="ECO:0000313" key="8">
    <source>
        <dbReference type="Proteomes" id="UP000297703"/>
    </source>
</evidence>
<reference evidence="7 8" key="1">
    <citation type="submission" date="2019-04" db="EMBL/GenBank/DDBJ databases">
        <title>Draft genome of the big-headed turtle Platysternon megacephalum.</title>
        <authorList>
            <person name="Gong S."/>
        </authorList>
    </citation>
    <scope>NUCLEOTIDE SEQUENCE [LARGE SCALE GENOMIC DNA]</scope>
    <source>
        <strain evidence="7">DO16091913</strain>
        <tissue evidence="7">Muscle</tissue>
    </source>
</reference>
<comment type="caution">
    <text evidence="7">The sequence shown here is derived from an EMBL/GenBank/DDBJ whole genome shotgun (WGS) entry which is preliminary data.</text>
</comment>
<dbReference type="GO" id="GO:0042645">
    <property type="term" value="C:mitochondrial nucleoid"/>
    <property type="evidence" value="ECO:0007669"/>
    <property type="project" value="UniProtKB-SubCell"/>
</dbReference>
<keyword evidence="2" id="KW-0809">Transit peptide</keyword>